<name>A0A067CN90_SAPPC</name>
<feature type="region of interest" description="Disordered" evidence="1">
    <location>
        <begin position="271"/>
        <end position="291"/>
    </location>
</feature>
<dbReference type="KEGG" id="spar:SPRG_22115"/>
<evidence type="ECO:0000313" key="2">
    <source>
        <dbReference type="EMBL" id="KDO31988.1"/>
    </source>
</evidence>
<dbReference type="EMBL" id="KK583196">
    <property type="protein sequence ID" value="KDO31988.1"/>
    <property type="molecule type" value="Genomic_DNA"/>
</dbReference>
<dbReference type="GeneID" id="24142498"/>
<proteinExistence type="predicted"/>
<feature type="region of interest" description="Disordered" evidence="1">
    <location>
        <begin position="193"/>
        <end position="233"/>
    </location>
</feature>
<dbReference type="VEuPathDB" id="FungiDB:SPRG_22115"/>
<dbReference type="AlphaFoldDB" id="A0A067CN90"/>
<feature type="region of interest" description="Disordered" evidence="1">
    <location>
        <begin position="126"/>
        <end position="164"/>
    </location>
</feature>
<keyword evidence="3" id="KW-1185">Reference proteome</keyword>
<evidence type="ECO:0000313" key="3">
    <source>
        <dbReference type="Proteomes" id="UP000030745"/>
    </source>
</evidence>
<protein>
    <submittedName>
        <fullName evidence="2">Uncharacterized protein</fullName>
    </submittedName>
</protein>
<organism evidence="2 3">
    <name type="scientific">Saprolegnia parasitica (strain CBS 223.65)</name>
    <dbReference type="NCBI Taxonomy" id="695850"/>
    <lineage>
        <taxon>Eukaryota</taxon>
        <taxon>Sar</taxon>
        <taxon>Stramenopiles</taxon>
        <taxon>Oomycota</taxon>
        <taxon>Saprolegniomycetes</taxon>
        <taxon>Saprolegniales</taxon>
        <taxon>Saprolegniaceae</taxon>
        <taxon>Saprolegnia</taxon>
    </lineage>
</organism>
<feature type="compositionally biased region" description="Basic and acidic residues" evidence="1">
    <location>
        <begin position="211"/>
        <end position="223"/>
    </location>
</feature>
<accession>A0A067CN90</accession>
<feature type="compositionally biased region" description="Low complexity" evidence="1">
    <location>
        <begin position="193"/>
        <end position="203"/>
    </location>
</feature>
<gene>
    <name evidence="2" type="ORF">SPRG_22115</name>
</gene>
<dbReference type="RefSeq" id="XP_012197417.1">
    <property type="nucleotide sequence ID" value="XM_012342027.1"/>
</dbReference>
<evidence type="ECO:0000256" key="1">
    <source>
        <dbReference type="SAM" id="MobiDB-lite"/>
    </source>
</evidence>
<dbReference type="Proteomes" id="UP000030745">
    <property type="component" value="Unassembled WGS sequence"/>
</dbReference>
<feature type="compositionally biased region" description="Polar residues" evidence="1">
    <location>
        <begin position="130"/>
        <end position="142"/>
    </location>
</feature>
<reference evidence="2 3" key="1">
    <citation type="journal article" date="2013" name="PLoS Genet.">
        <title>Distinctive expansion of potential virulence genes in the genome of the oomycete fish pathogen Saprolegnia parasitica.</title>
        <authorList>
            <person name="Jiang R.H."/>
            <person name="de Bruijn I."/>
            <person name="Haas B.J."/>
            <person name="Belmonte R."/>
            <person name="Lobach L."/>
            <person name="Christie J."/>
            <person name="van den Ackerveken G."/>
            <person name="Bottin A."/>
            <person name="Bulone V."/>
            <person name="Diaz-Moreno S.M."/>
            <person name="Dumas B."/>
            <person name="Fan L."/>
            <person name="Gaulin E."/>
            <person name="Govers F."/>
            <person name="Grenville-Briggs L.J."/>
            <person name="Horner N.R."/>
            <person name="Levin J.Z."/>
            <person name="Mammella M."/>
            <person name="Meijer H.J."/>
            <person name="Morris P."/>
            <person name="Nusbaum C."/>
            <person name="Oome S."/>
            <person name="Phillips A.J."/>
            <person name="van Rooyen D."/>
            <person name="Rzeszutek E."/>
            <person name="Saraiva M."/>
            <person name="Secombes C.J."/>
            <person name="Seidl M.F."/>
            <person name="Snel B."/>
            <person name="Stassen J.H."/>
            <person name="Sykes S."/>
            <person name="Tripathy S."/>
            <person name="van den Berg H."/>
            <person name="Vega-Arreguin J.C."/>
            <person name="Wawra S."/>
            <person name="Young S.K."/>
            <person name="Zeng Q."/>
            <person name="Dieguez-Uribeondo J."/>
            <person name="Russ C."/>
            <person name="Tyler B.M."/>
            <person name="van West P."/>
        </authorList>
    </citation>
    <scope>NUCLEOTIDE SEQUENCE [LARGE SCALE GENOMIC DNA]</scope>
    <source>
        <strain evidence="2 3">CBS 223.65</strain>
    </source>
</reference>
<sequence>MQPATRLHLRSLIGSGQTSPQSVKAEVNCGPSVSTVTELNTIEGGKPSVVTRKVGSHAATSAIGSHTAPVPKPDLVGSWQWARHMGKPRSETFVETFAPSTTIASSRYAHAATVHDESNPLYFEPKFQDQAHTPPNQSSCSRPYSPKFDPERRSTPETCTPASTVLHNEPALTVDTIHFTQVAASIIDEAQSASSSCSTPLTSHGCTRIVNIDDDRPSPRDDTPIEEAPSQLYPEQVELGGYLSSCTNESDSSQPEDTDLCAPTQRLVYASSPDTSDVDEPQAPTKSQAQGYVSPSRAMVSVVAEVSCGPWAMQERTRRILASCSRGNVDGAQVDPTFDDDAASLAIILWTLVQCYAQC</sequence>